<accession>A0A2P2DW78</accession>
<proteinExistence type="predicted"/>
<evidence type="ECO:0000313" key="3">
    <source>
        <dbReference type="Proteomes" id="UP000245133"/>
    </source>
</evidence>
<dbReference type="Proteomes" id="UP000245133">
    <property type="component" value="Unassembled WGS sequence"/>
</dbReference>
<evidence type="ECO:0000259" key="1">
    <source>
        <dbReference type="Pfam" id="PF01973"/>
    </source>
</evidence>
<comment type="caution">
    <text evidence="2">The sequence shown here is derived from an EMBL/GenBank/DDBJ whole genome shotgun (WGS) entry which is preliminary data.</text>
</comment>
<organism evidence="2 3">
    <name type="scientific">Leptospira ryugenii</name>
    <dbReference type="NCBI Taxonomy" id="1917863"/>
    <lineage>
        <taxon>Bacteria</taxon>
        <taxon>Pseudomonadati</taxon>
        <taxon>Spirochaetota</taxon>
        <taxon>Spirochaetia</taxon>
        <taxon>Leptospirales</taxon>
        <taxon>Leptospiraceae</taxon>
        <taxon>Leptospira</taxon>
    </lineage>
</organism>
<keyword evidence="3" id="KW-1185">Reference proteome</keyword>
<gene>
    <name evidence="2" type="ORF">LPTSP4_03200</name>
</gene>
<dbReference type="EMBL" id="BFBB01000002">
    <property type="protein sequence ID" value="GBF48820.1"/>
    <property type="molecule type" value="Genomic_DNA"/>
</dbReference>
<dbReference type="OrthoDB" id="5458680at2"/>
<protein>
    <recommendedName>
        <fullName evidence="1">6-hydroxymethylpterin diphosphokinase MptE-like domain-containing protein</fullName>
    </recommendedName>
</protein>
<evidence type="ECO:0000313" key="2">
    <source>
        <dbReference type="EMBL" id="GBF48820.1"/>
    </source>
</evidence>
<feature type="domain" description="6-hydroxymethylpterin diphosphokinase MptE-like" evidence="1">
    <location>
        <begin position="34"/>
        <end position="108"/>
    </location>
</feature>
<sequence>MTDPISSKFDSLVNEITVIGLEYHLTSLDDHVQANIPYVKKSIKDLPPPTSDTGIVISAGPSLQRQNSLQKIVDSGYSKITISTDGSYIASIKKGIVPEYVLTLDPHPTRIVRWFGDPDIQKNLENDDYFERQDLNVDFRTNTLKQNEENIRIVNENAGKTKAIVATTVHPSVTKRLIEAGFDIYWWHPLVDDPNKPDSLTRNFYQKIKLPCLNTGGTVGTTSWLFAELILKLKNIAVIGMDYGYYDDLPIEKTQTYYELVMKEGKEGVEQYFVPHKNSLTGQGFYIDPTYYWYRRNFYELLERSEATLINCTEGGTLEHPQIKNINFTEFLTQHK</sequence>
<name>A0A2P2DW78_9LEPT</name>
<dbReference type="Pfam" id="PF01973">
    <property type="entry name" value="MptE-like"/>
    <property type="match status" value="1"/>
</dbReference>
<dbReference type="RefSeq" id="WP_108973032.1">
    <property type="nucleotide sequence ID" value="NZ_BFBB01000002.1"/>
</dbReference>
<dbReference type="InterPro" id="IPR002826">
    <property type="entry name" value="MptE-like"/>
</dbReference>
<dbReference type="AlphaFoldDB" id="A0A2P2DW78"/>
<reference evidence="2 3" key="1">
    <citation type="submission" date="2018-02" db="EMBL/GenBank/DDBJ databases">
        <title>Novel Leptospira species isolated from soil and water in Japan.</title>
        <authorList>
            <person name="Nakao R."/>
            <person name="Masuzawa T."/>
        </authorList>
    </citation>
    <scope>NUCLEOTIDE SEQUENCE [LARGE SCALE GENOMIC DNA]</scope>
    <source>
        <strain evidence="2 3">YH101</strain>
    </source>
</reference>